<protein>
    <submittedName>
        <fullName evidence="6">AraC family transcriptional regulator</fullName>
    </submittedName>
</protein>
<dbReference type="PANTHER" id="PTHR46796">
    <property type="entry name" value="HTH-TYPE TRANSCRIPTIONAL ACTIVATOR RHAS-RELATED"/>
    <property type="match status" value="1"/>
</dbReference>
<keyword evidence="2" id="KW-0238">DNA-binding</keyword>
<dbReference type="Proteomes" id="UP000305681">
    <property type="component" value="Unassembled WGS sequence"/>
</dbReference>
<dbReference type="GO" id="GO:0003700">
    <property type="term" value="F:DNA-binding transcription factor activity"/>
    <property type="evidence" value="ECO:0007669"/>
    <property type="project" value="InterPro"/>
</dbReference>
<dbReference type="PROSITE" id="PS00041">
    <property type="entry name" value="HTH_ARAC_FAMILY_1"/>
    <property type="match status" value="1"/>
</dbReference>
<proteinExistence type="predicted"/>
<dbReference type="InterPro" id="IPR003313">
    <property type="entry name" value="AraC-bd"/>
</dbReference>
<dbReference type="EMBL" id="VDGE01000005">
    <property type="protein sequence ID" value="TNC76266.1"/>
    <property type="molecule type" value="Genomic_DNA"/>
</dbReference>
<keyword evidence="4" id="KW-0804">Transcription</keyword>
<dbReference type="InterPro" id="IPR037923">
    <property type="entry name" value="HTH-like"/>
</dbReference>
<dbReference type="InterPro" id="IPR020449">
    <property type="entry name" value="Tscrpt_reg_AraC-type_HTH"/>
</dbReference>
<dbReference type="SUPFAM" id="SSF51215">
    <property type="entry name" value="Regulatory protein AraC"/>
    <property type="match status" value="1"/>
</dbReference>
<dbReference type="PROSITE" id="PS01124">
    <property type="entry name" value="HTH_ARAC_FAMILY_2"/>
    <property type="match status" value="1"/>
</dbReference>
<dbReference type="PANTHER" id="PTHR46796:SF2">
    <property type="entry name" value="TRANSCRIPTIONAL REGULATORY PROTEIN"/>
    <property type="match status" value="1"/>
</dbReference>
<keyword evidence="1" id="KW-0805">Transcription regulation</keyword>
<evidence type="ECO:0000313" key="6">
    <source>
        <dbReference type="EMBL" id="TNC76266.1"/>
    </source>
</evidence>
<dbReference type="InterPro" id="IPR009057">
    <property type="entry name" value="Homeodomain-like_sf"/>
</dbReference>
<name>A0A5C4NSX4_9BURK</name>
<feature type="domain" description="HTH araC/xylS-type" evidence="5">
    <location>
        <begin position="162"/>
        <end position="258"/>
    </location>
</feature>
<dbReference type="Pfam" id="PF02311">
    <property type="entry name" value="AraC_binding"/>
    <property type="match status" value="1"/>
</dbReference>
<evidence type="ECO:0000313" key="7">
    <source>
        <dbReference type="Proteomes" id="UP000305681"/>
    </source>
</evidence>
<dbReference type="SUPFAM" id="SSF46689">
    <property type="entry name" value="Homeodomain-like"/>
    <property type="match status" value="2"/>
</dbReference>
<accession>A0A5C4NSX4</accession>
<dbReference type="RefSeq" id="WP_139091137.1">
    <property type="nucleotide sequence ID" value="NZ_VDGE01000005.1"/>
</dbReference>
<organism evidence="6 7">
    <name type="scientific">Janthinobacterium lividum</name>
    <dbReference type="NCBI Taxonomy" id="29581"/>
    <lineage>
        <taxon>Bacteria</taxon>
        <taxon>Pseudomonadati</taxon>
        <taxon>Pseudomonadota</taxon>
        <taxon>Betaproteobacteria</taxon>
        <taxon>Burkholderiales</taxon>
        <taxon>Oxalobacteraceae</taxon>
        <taxon>Janthinobacterium</taxon>
    </lineage>
</organism>
<comment type="caution">
    <text evidence="6">The sequence shown here is derived from an EMBL/GenBank/DDBJ whole genome shotgun (WGS) entry which is preliminary data.</text>
</comment>
<dbReference type="AlphaFoldDB" id="A0A5C4NSX4"/>
<dbReference type="InterPro" id="IPR018060">
    <property type="entry name" value="HTH_AraC"/>
</dbReference>
<dbReference type="Pfam" id="PF12833">
    <property type="entry name" value="HTH_18"/>
    <property type="match status" value="1"/>
</dbReference>
<dbReference type="InterPro" id="IPR018062">
    <property type="entry name" value="HTH_AraC-typ_CS"/>
</dbReference>
<evidence type="ECO:0000256" key="1">
    <source>
        <dbReference type="ARBA" id="ARBA00023015"/>
    </source>
</evidence>
<dbReference type="GO" id="GO:0043565">
    <property type="term" value="F:sequence-specific DNA binding"/>
    <property type="evidence" value="ECO:0007669"/>
    <property type="project" value="InterPro"/>
</dbReference>
<sequence length="258" mass="27583">MPGTSAFWRDPALPHVESRRACHSRACYKPHSHPTFSIGAVDSGGSIFTGSQDGQAMLANGSLVLVPAGCVHACNPLPDALWSYQMLHLDAQWLQAHAPALDGDTATVLHCPLLYAQFCAMNALLFSSAGTAEKDAALLAFLGACASVRADVLPSERKPVPQRLAPVLATLQTQPSASLRQMAQAAGLSPYQLIRAFRAATGMTPHAFQLNAHVNRARSRLQAGTALAQLAHELGFADQSHFQRVFKAHTGITPGRYR</sequence>
<dbReference type="Gene3D" id="1.10.10.60">
    <property type="entry name" value="Homeodomain-like"/>
    <property type="match status" value="2"/>
</dbReference>
<evidence type="ECO:0000256" key="2">
    <source>
        <dbReference type="ARBA" id="ARBA00023125"/>
    </source>
</evidence>
<evidence type="ECO:0000256" key="4">
    <source>
        <dbReference type="ARBA" id="ARBA00023163"/>
    </source>
</evidence>
<evidence type="ECO:0000259" key="5">
    <source>
        <dbReference type="PROSITE" id="PS01124"/>
    </source>
</evidence>
<reference evidence="6 7" key="1">
    <citation type="submission" date="2019-06" db="EMBL/GenBank/DDBJ databases">
        <title>Genome sequence of Janthinobacterium lividum UCD_MED1.</title>
        <authorList>
            <person name="De Leon M.E."/>
            <person name="Jospin G."/>
        </authorList>
    </citation>
    <scope>NUCLEOTIDE SEQUENCE [LARGE SCALE GENOMIC DNA]</scope>
    <source>
        <strain evidence="6 7">UCD_MED1</strain>
    </source>
</reference>
<keyword evidence="3" id="KW-0010">Activator</keyword>
<dbReference type="PRINTS" id="PR00032">
    <property type="entry name" value="HTHARAC"/>
</dbReference>
<gene>
    <name evidence="6" type="ORF">FHI69_15105</name>
</gene>
<dbReference type="InterPro" id="IPR050204">
    <property type="entry name" value="AraC_XylS_family_regulators"/>
</dbReference>
<evidence type="ECO:0000256" key="3">
    <source>
        <dbReference type="ARBA" id="ARBA00023159"/>
    </source>
</evidence>
<dbReference type="SMART" id="SM00342">
    <property type="entry name" value="HTH_ARAC"/>
    <property type="match status" value="1"/>
</dbReference>